<evidence type="ECO:0000256" key="8">
    <source>
        <dbReference type="HAMAP-Rule" id="MF_00009"/>
    </source>
</evidence>
<feature type="binding site" evidence="8">
    <location>
        <position position="114"/>
    </location>
    <ligand>
        <name>Zn(2+)</name>
        <dbReference type="ChEBI" id="CHEBI:29105"/>
        <note>catalytic</note>
    </ligand>
</feature>
<comment type="function">
    <text evidence="8">Single strand-specific metallo-endoribonuclease involved in late-stage 70S ribosome quality control and in maturation of the 3' terminus of the 16S rRNA.</text>
</comment>
<evidence type="ECO:0000256" key="3">
    <source>
        <dbReference type="ARBA" id="ARBA00022722"/>
    </source>
</evidence>
<evidence type="ECO:0000256" key="4">
    <source>
        <dbReference type="ARBA" id="ARBA00022723"/>
    </source>
</evidence>
<keyword evidence="10" id="KW-1185">Reference proteome</keyword>
<protein>
    <recommendedName>
        <fullName evidence="8">Endoribonuclease YbeY</fullName>
        <ecNumber evidence="8">3.1.-.-</ecNumber>
    </recommendedName>
</protein>
<keyword evidence="5 8" id="KW-0255">Endonuclease</keyword>
<evidence type="ECO:0000256" key="7">
    <source>
        <dbReference type="ARBA" id="ARBA00022833"/>
    </source>
</evidence>
<comment type="subcellular location">
    <subcellularLocation>
        <location evidence="8">Cytoplasm</location>
    </subcellularLocation>
</comment>
<dbReference type="InterPro" id="IPR002036">
    <property type="entry name" value="YbeY"/>
</dbReference>
<evidence type="ECO:0000256" key="2">
    <source>
        <dbReference type="ARBA" id="ARBA00022517"/>
    </source>
</evidence>
<dbReference type="Pfam" id="PF02130">
    <property type="entry name" value="YbeY"/>
    <property type="match status" value="1"/>
</dbReference>
<reference evidence="9 10" key="1">
    <citation type="submission" date="2022-10" db="EMBL/GenBank/DDBJ databases">
        <title>Marinomonas transparenta sp. nov. and Marinomonas sargassi sp. nov., isolated from marine alga (Sargassum natans (L.) Gaillon).</title>
        <authorList>
            <person name="Wang Y."/>
        </authorList>
    </citation>
    <scope>NUCLEOTIDE SEQUENCE [LARGE SCALE GENOMIC DNA]</scope>
    <source>
        <strain evidence="9 10">C2222</strain>
    </source>
</reference>
<proteinExistence type="inferred from homology"/>
<dbReference type="Gene3D" id="3.40.390.30">
    <property type="entry name" value="Metalloproteases ('zincins'), catalytic domain"/>
    <property type="match status" value="1"/>
</dbReference>
<keyword evidence="8" id="KW-0698">rRNA processing</keyword>
<dbReference type="Proteomes" id="UP001209713">
    <property type="component" value="Unassembled WGS sequence"/>
</dbReference>
<dbReference type="InterPro" id="IPR023091">
    <property type="entry name" value="MetalPrtase_cat_dom_sf_prd"/>
</dbReference>
<keyword evidence="8" id="KW-0963">Cytoplasm</keyword>
<organism evidence="9 10">
    <name type="scientific">Marinomonas sargassi</name>
    <dbReference type="NCBI Taxonomy" id="2984494"/>
    <lineage>
        <taxon>Bacteria</taxon>
        <taxon>Pseudomonadati</taxon>
        <taxon>Pseudomonadota</taxon>
        <taxon>Gammaproteobacteria</taxon>
        <taxon>Oceanospirillales</taxon>
        <taxon>Oceanospirillaceae</taxon>
        <taxon>Marinomonas</taxon>
    </lineage>
</organism>
<dbReference type="SUPFAM" id="SSF55486">
    <property type="entry name" value="Metalloproteases ('zincins'), catalytic domain"/>
    <property type="match status" value="1"/>
</dbReference>
<evidence type="ECO:0000256" key="5">
    <source>
        <dbReference type="ARBA" id="ARBA00022759"/>
    </source>
</evidence>
<dbReference type="EMBL" id="JAOVZB010000002">
    <property type="protein sequence ID" value="MCV2402439.1"/>
    <property type="molecule type" value="Genomic_DNA"/>
</dbReference>
<keyword evidence="2 8" id="KW-0690">Ribosome biogenesis</keyword>
<keyword evidence="6 8" id="KW-0378">Hydrolase</keyword>
<comment type="caution">
    <text evidence="9">The sequence shown here is derived from an EMBL/GenBank/DDBJ whole genome shotgun (WGS) entry which is preliminary data.</text>
</comment>
<comment type="similarity">
    <text evidence="1 8">Belongs to the endoribonuclease YbeY family.</text>
</comment>
<dbReference type="NCBIfam" id="TIGR00043">
    <property type="entry name" value="rRNA maturation RNase YbeY"/>
    <property type="match status" value="1"/>
</dbReference>
<keyword evidence="3 8" id="KW-0540">Nuclease</keyword>
<evidence type="ECO:0000256" key="1">
    <source>
        <dbReference type="ARBA" id="ARBA00010875"/>
    </source>
</evidence>
<accession>A0ABT2YRC0</accession>
<dbReference type="PANTHER" id="PTHR46986:SF1">
    <property type="entry name" value="ENDORIBONUCLEASE YBEY, CHLOROPLASTIC"/>
    <property type="match status" value="1"/>
</dbReference>
<sequence length="154" mass="17454">MANVTLDLQIATTDTENLPNEAHFQTWLDTALANSNDDFEVTIRLVDEEESHSLNHQYRGKDKSTNVLSFPFESPEGIELPLLGDLVVCVQVVTREAHEQNKPLMHHWAHMIIHGVLHLCGYDHIKDDEAEEMEALETQLLASLSIPDPYLITE</sequence>
<gene>
    <name evidence="8 9" type="primary">ybeY</name>
    <name evidence="9" type="ORF">OFY17_05990</name>
</gene>
<name>A0ABT2YRC0_9GAMM</name>
<keyword evidence="7 8" id="KW-0862">Zinc</keyword>
<comment type="cofactor">
    <cofactor evidence="8">
        <name>Zn(2+)</name>
        <dbReference type="ChEBI" id="CHEBI:29105"/>
    </cofactor>
    <text evidence="8">Binds 1 zinc ion.</text>
</comment>
<feature type="binding site" evidence="8">
    <location>
        <position position="124"/>
    </location>
    <ligand>
        <name>Zn(2+)</name>
        <dbReference type="ChEBI" id="CHEBI:29105"/>
        <note>catalytic</note>
    </ligand>
</feature>
<evidence type="ECO:0000313" key="9">
    <source>
        <dbReference type="EMBL" id="MCV2402439.1"/>
    </source>
</evidence>
<dbReference type="RefSeq" id="WP_263529819.1">
    <property type="nucleotide sequence ID" value="NZ_JAOVZB010000002.1"/>
</dbReference>
<keyword evidence="4 8" id="KW-0479">Metal-binding</keyword>
<evidence type="ECO:0000256" key="6">
    <source>
        <dbReference type="ARBA" id="ARBA00022801"/>
    </source>
</evidence>
<evidence type="ECO:0000313" key="10">
    <source>
        <dbReference type="Proteomes" id="UP001209713"/>
    </source>
</evidence>
<dbReference type="PANTHER" id="PTHR46986">
    <property type="entry name" value="ENDORIBONUCLEASE YBEY, CHLOROPLASTIC"/>
    <property type="match status" value="1"/>
</dbReference>
<feature type="binding site" evidence="8">
    <location>
        <position position="118"/>
    </location>
    <ligand>
        <name>Zn(2+)</name>
        <dbReference type="ChEBI" id="CHEBI:29105"/>
        <note>catalytic</note>
    </ligand>
</feature>
<dbReference type="EC" id="3.1.-.-" evidence="8"/>
<dbReference type="HAMAP" id="MF_00009">
    <property type="entry name" value="Endoribonucl_YbeY"/>
    <property type="match status" value="1"/>
</dbReference>